<protein>
    <submittedName>
        <fullName evidence="1">Uncharacterized protein</fullName>
    </submittedName>
</protein>
<sequence length="147" mass="16040">MEYVAMESGAAAGVMERLQRVLADSIAQQLEGYGHGHAEAQLLAAVALERLNTALQVRDEPGTEFARMTPSDLGTLWEELRAAGAGRLLLDIRPASDPAAAERGEIAVNVVEVERRSEWGAGDFIEDSAFELHLRREELLARLSQTN</sequence>
<dbReference type="Proteomes" id="UP000632154">
    <property type="component" value="Unassembled WGS sequence"/>
</dbReference>
<evidence type="ECO:0000313" key="2">
    <source>
        <dbReference type="Proteomes" id="UP000632154"/>
    </source>
</evidence>
<accession>A0ABQ3JYV5</accession>
<keyword evidence="2" id="KW-1185">Reference proteome</keyword>
<proteinExistence type="predicted"/>
<comment type="caution">
    <text evidence="1">The sequence shown here is derived from an EMBL/GenBank/DDBJ whole genome shotgun (WGS) entry which is preliminary data.</text>
</comment>
<gene>
    <name evidence="1" type="ORF">GCM10017783_03630</name>
</gene>
<organism evidence="1 2">
    <name type="scientific">Deinococcus piscis</name>
    <dbReference type="NCBI Taxonomy" id="394230"/>
    <lineage>
        <taxon>Bacteria</taxon>
        <taxon>Thermotogati</taxon>
        <taxon>Deinococcota</taxon>
        <taxon>Deinococci</taxon>
        <taxon>Deinococcales</taxon>
        <taxon>Deinococcaceae</taxon>
        <taxon>Deinococcus</taxon>
    </lineage>
</organism>
<reference evidence="2" key="1">
    <citation type="journal article" date="2019" name="Int. J. Syst. Evol. Microbiol.">
        <title>The Global Catalogue of Microorganisms (GCM) 10K type strain sequencing project: providing services to taxonomists for standard genome sequencing and annotation.</title>
        <authorList>
            <consortium name="The Broad Institute Genomics Platform"/>
            <consortium name="The Broad Institute Genome Sequencing Center for Infectious Disease"/>
            <person name="Wu L."/>
            <person name="Ma J."/>
        </authorList>
    </citation>
    <scope>NUCLEOTIDE SEQUENCE [LARGE SCALE GENOMIC DNA]</scope>
    <source>
        <strain evidence="2">CGMCC 1.18439</strain>
    </source>
</reference>
<evidence type="ECO:0000313" key="1">
    <source>
        <dbReference type="EMBL" id="GHF95010.1"/>
    </source>
</evidence>
<dbReference type="RefSeq" id="WP_189641969.1">
    <property type="nucleotide sequence ID" value="NZ_BNAL01000003.1"/>
</dbReference>
<name>A0ABQ3JYV5_9DEIO</name>
<dbReference type="EMBL" id="BNAL01000003">
    <property type="protein sequence ID" value="GHF95010.1"/>
    <property type="molecule type" value="Genomic_DNA"/>
</dbReference>